<proteinExistence type="predicted"/>
<evidence type="ECO:0000313" key="2">
    <source>
        <dbReference type="EMBL" id="EQB12539.1"/>
    </source>
</evidence>
<organism evidence="2 3">
    <name type="scientific">Novosphingobium lindaniclasticum LE124</name>
    <dbReference type="NCBI Taxonomy" id="1096930"/>
    <lineage>
        <taxon>Bacteria</taxon>
        <taxon>Pseudomonadati</taxon>
        <taxon>Pseudomonadota</taxon>
        <taxon>Alphaproteobacteria</taxon>
        <taxon>Sphingomonadales</taxon>
        <taxon>Sphingomonadaceae</taxon>
        <taxon>Novosphingobium</taxon>
    </lineage>
</organism>
<accession>T0IS81</accession>
<evidence type="ECO:0000256" key="1">
    <source>
        <dbReference type="SAM" id="MobiDB-lite"/>
    </source>
</evidence>
<dbReference type="eggNOG" id="COG2831">
    <property type="taxonomic scope" value="Bacteria"/>
</dbReference>
<dbReference type="OrthoDB" id="7490673at2"/>
<keyword evidence="3" id="KW-1185">Reference proteome</keyword>
<dbReference type="Proteomes" id="UP000015527">
    <property type="component" value="Unassembled WGS sequence"/>
</dbReference>
<reference evidence="2 3" key="1">
    <citation type="journal article" date="2013" name="Genome Announc.">
        <title>Genome Sequence of Novosphingobium lindaniclasticum LE124T, Isolated from a Hexachlorocyclohexane Dumpsite.</title>
        <authorList>
            <person name="Saxena A."/>
            <person name="Nayyar N."/>
            <person name="Sangwan N."/>
            <person name="Kumari R."/>
            <person name="Khurana J.P."/>
            <person name="Lal R."/>
        </authorList>
    </citation>
    <scope>NUCLEOTIDE SEQUENCE [LARGE SCALE GENOMIC DNA]</scope>
    <source>
        <strain evidence="2 3">LE124</strain>
    </source>
</reference>
<dbReference type="AlphaFoldDB" id="T0IS81"/>
<dbReference type="RefSeq" id="WP_021234920.1">
    <property type="nucleotide sequence ID" value="NZ_ATHL01000096.1"/>
</dbReference>
<evidence type="ECO:0000313" key="3">
    <source>
        <dbReference type="Proteomes" id="UP000015527"/>
    </source>
</evidence>
<feature type="region of interest" description="Disordered" evidence="1">
    <location>
        <begin position="27"/>
        <end position="68"/>
    </location>
</feature>
<protein>
    <submittedName>
        <fullName evidence="2">Uncharacterized protein</fullName>
    </submittedName>
</protein>
<dbReference type="EMBL" id="ATHL01000096">
    <property type="protein sequence ID" value="EQB12539.1"/>
    <property type="molecule type" value="Genomic_DNA"/>
</dbReference>
<comment type="caution">
    <text evidence="2">The sequence shown here is derived from an EMBL/GenBank/DDBJ whole genome shotgun (WGS) entry which is preliminary data.</text>
</comment>
<sequence>MLIAPLLALAETVEVPAPVLSMAAEPISAQSASGTDSATETTSGEREPAASLPVSLPENPPPPKDGHLKLGVGIRGRVDLRFNDAGSSGQRRTSTHLSFDTVILKLDYNSSTFFGAAEYRFYGGNFIYSRKNGYEGIPGEINFPAYAYIGAKLSAADKVTVGLQPVPFDDRYWGSSWYNSMGFVYGLEEVYDVGISYAHSGDKISVAAGLFPTTGPAVMGQSRDSARYSVNIVRGDSYLPDASDNAERNIVAGRIQYALASSDRGKLTLTGSAWLSDVHNFDTDRDGSRRAYALSLTDETTPLRKKLLVARQVINPANAGRSDLIAVGDYDSSYNIAAKSTMVFGELSHPIETRRFPLKVNLYGSYARVFKDAAGFADTQRFNLGALWTDKATGRIRVWTELLVGRNDPYVGAGQFLSGSAQGGDNRWKVSALIMAGYYF</sequence>
<feature type="compositionally biased region" description="Polar residues" evidence="1">
    <location>
        <begin position="28"/>
        <end position="42"/>
    </location>
</feature>
<gene>
    <name evidence="2" type="ORF">L284_15530</name>
</gene>
<dbReference type="PATRIC" id="fig|1096930.3.peg.3090"/>
<name>T0IS81_9SPHN</name>